<comment type="catalytic activity">
    <reaction evidence="10">
        <text>5,6-dihydrouridine(17) in tRNA + NAD(+) = uridine(17) in tRNA + NADH + H(+)</text>
        <dbReference type="Rhea" id="RHEA:53372"/>
        <dbReference type="Rhea" id="RHEA-COMP:13541"/>
        <dbReference type="Rhea" id="RHEA-COMP:13542"/>
        <dbReference type="ChEBI" id="CHEBI:15378"/>
        <dbReference type="ChEBI" id="CHEBI:57540"/>
        <dbReference type="ChEBI" id="CHEBI:57945"/>
        <dbReference type="ChEBI" id="CHEBI:65315"/>
        <dbReference type="ChEBI" id="CHEBI:74443"/>
        <dbReference type="EC" id="1.3.1.88"/>
    </reaction>
    <physiologicalReaction direction="right-to-left" evidence="10">
        <dbReference type="Rhea" id="RHEA:53374"/>
    </physiologicalReaction>
</comment>
<dbReference type="PANTHER" id="PTHR11082:SF5">
    <property type="entry name" value="TRNA-DIHYDROURIDINE(16_17) SYNTHASE [NAD(P)(+)]-LIKE"/>
    <property type="match status" value="1"/>
</dbReference>
<protein>
    <recommendedName>
        <fullName evidence="9">tRNA-dihydrouridine(16/17) synthase [NAD(P)(+)]</fullName>
        <ecNumber evidence="9">1.3.1.88</ecNumber>
    </recommendedName>
</protein>
<dbReference type="OMA" id="LRFCERY"/>
<evidence type="ECO:0000256" key="13">
    <source>
        <dbReference type="ARBA" id="ARBA00049467"/>
    </source>
</evidence>
<evidence type="ECO:0000256" key="9">
    <source>
        <dbReference type="ARBA" id="ARBA00038890"/>
    </source>
</evidence>
<dbReference type="PROSITE" id="PS01136">
    <property type="entry name" value="UPF0034"/>
    <property type="match status" value="1"/>
</dbReference>
<evidence type="ECO:0000256" key="6">
    <source>
        <dbReference type="ARBA" id="ARBA00023002"/>
    </source>
</evidence>
<evidence type="ECO:0000256" key="2">
    <source>
        <dbReference type="ARBA" id="ARBA00022630"/>
    </source>
</evidence>
<comment type="catalytic activity">
    <reaction evidence="12">
        <text>5,6-dihydrouridine(16) in tRNA + NAD(+) = uridine(16) in tRNA + NADH + H(+)</text>
        <dbReference type="Rhea" id="RHEA:53380"/>
        <dbReference type="Rhea" id="RHEA-COMP:13543"/>
        <dbReference type="Rhea" id="RHEA-COMP:13544"/>
        <dbReference type="ChEBI" id="CHEBI:15378"/>
        <dbReference type="ChEBI" id="CHEBI:57540"/>
        <dbReference type="ChEBI" id="CHEBI:57945"/>
        <dbReference type="ChEBI" id="CHEBI:65315"/>
        <dbReference type="ChEBI" id="CHEBI:74443"/>
        <dbReference type="EC" id="1.3.1.88"/>
    </reaction>
    <physiologicalReaction direction="right-to-left" evidence="12">
        <dbReference type="Rhea" id="RHEA:53382"/>
    </physiologicalReaction>
</comment>
<sequence>MRSPSYSHERRRVATGRFAGMAILLPFMTRGWAFQTSCINARAIGGARLLSSRQALTDRVPSPQQESHCPPEEEAGREHSEAEPRSFFEQIGRPKYIAAPMVEQSEAAFRYLVRRHGCGLAYTQMLHAEKFAPDNAEKFRRRRFDGVDDEEDRPLIVQFCGNNPDTVVRAARHVEHRCDAVDLNLGCPQKIAKKGNYGAYLLPNPQLCEDIVAAMSRELSVPVTVKIRAQDRESDTLDLARRLEGAGAQLLTVHGRTVSSQKTKQGAADWDIIRKVKEVVDIPVVANGGIETGADAERLLEETGADAVMSSEGLLENPALFDSDLIPMEELQGLEVAHRILSFTTEYMELVKRYPAPMISIKGHLFKMLYRLLECHHDLRARLGHYQCDAIEADVIVHEASRTHTSAYSHLLVGGTSLLHVVGAWTLFTLELVCRECCPVPSTCGRAGNR</sequence>
<gene>
    <name evidence="16" type="ORF">Esi_0085_0012</name>
</gene>
<dbReference type="STRING" id="2880.D7G7Q4"/>
<evidence type="ECO:0000256" key="4">
    <source>
        <dbReference type="ARBA" id="ARBA00022694"/>
    </source>
</evidence>
<evidence type="ECO:0000256" key="10">
    <source>
        <dbReference type="ARBA" id="ARBA00047287"/>
    </source>
</evidence>
<proteinExistence type="inferred from homology"/>
<keyword evidence="5" id="KW-0521">NADP</keyword>
<comment type="similarity">
    <text evidence="8">Belongs to the Dus family. Dus1 subfamily.</text>
</comment>
<evidence type="ECO:0000256" key="7">
    <source>
        <dbReference type="ARBA" id="ARBA00023027"/>
    </source>
</evidence>
<keyword evidence="7" id="KW-0520">NAD</keyword>
<evidence type="ECO:0000256" key="11">
    <source>
        <dbReference type="ARBA" id="ARBA00047652"/>
    </source>
</evidence>
<evidence type="ECO:0000259" key="15">
    <source>
        <dbReference type="Pfam" id="PF01207"/>
    </source>
</evidence>
<dbReference type="Proteomes" id="UP000002630">
    <property type="component" value="Linkage Group LG16"/>
</dbReference>
<dbReference type="GO" id="GO:0017150">
    <property type="term" value="F:tRNA dihydrouridine synthase activity"/>
    <property type="evidence" value="ECO:0007669"/>
    <property type="project" value="InterPro"/>
</dbReference>
<feature type="domain" description="DUS-like FMN-binding" evidence="15">
    <location>
        <begin position="98"/>
        <end position="367"/>
    </location>
</feature>
<dbReference type="InterPro" id="IPR035587">
    <property type="entry name" value="DUS-like_FMN-bd"/>
</dbReference>
<organism evidence="16 17">
    <name type="scientific">Ectocarpus siliculosus</name>
    <name type="common">Brown alga</name>
    <name type="synonym">Conferva siliculosa</name>
    <dbReference type="NCBI Taxonomy" id="2880"/>
    <lineage>
        <taxon>Eukaryota</taxon>
        <taxon>Sar</taxon>
        <taxon>Stramenopiles</taxon>
        <taxon>Ochrophyta</taxon>
        <taxon>PX clade</taxon>
        <taxon>Phaeophyceae</taxon>
        <taxon>Ectocarpales</taxon>
        <taxon>Ectocarpaceae</taxon>
        <taxon>Ectocarpus</taxon>
    </lineage>
</organism>
<dbReference type="InterPro" id="IPR013785">
    <property type="entry name" value="Aldolase_TIM"/>
</dbReference>
<evidence type="ECO:0000256" key="12">
    <source>
        <dbReference type="ARBA" id="ARBA00048934"/>
    </source>
</evidence>
<dbReference type="PANTHER" id="PTHR11082">
    <property type="entry name" value="TRNA-DIHYDROURIDINE SYNTHASE"/>
    <property type="match status" value="1"/>
</dbReference>
<evidence type="ECO:0000256" key="3">
    <source>
        <dbReference type="ARBA" id="ARBA00022643"/>
    </source>
</evidence>
<evidence type="ECO:0000313" key="17">
    <source>
        <dbReference type="Proteomes" id="UP000002630"/>
    </source>
</evidence>
<evidence type="ECO:0000256" key="14">
    <source>
        <dbReference type="SAM" id="MobiDB-lite"/>
    </source>
</evidence>
<dbReference type="InParanoid" id="D7G7Q4"/>
<name>D7G7Q4_ECTSI</name>
<evidence type="ECO:0000256" key="8">
    <source>
        <dbReference type="ARBA" id="ARBA00038313"/>
    </source>
</evidence>
<reference evidence="16 17" key="1">
    <citation type="journal article" date="2010" name="Nature">
        <title>The Ectocarpus genome and the independent evolution of multicellularity in brown algae.</title>
        <authorList>
            <person name="Cock J.M."/>
            <person name="Sterck L."/>
            <person name="Rouze P."/>
            <person name="Scornet D."/>
            <person name="Allen A.E."/>
            <person name="Amoutzias G."/>
            <person name="Anthouard V."/>
            <person name="Artiguenave F."/>
            <person name="Aury J.M."/>
            <person name="Badger J.H."/>
            <person name="Beszteri B."/>
            <person name="Billiau K."/>
            <person name="Bonnet E."/>
            <person name="Bothwell J.H."/>
            <person name="Bowler C."/>
            <person name="Boyen C."/>
            <person name="Brownlee C."/>
            <person name="Carrano C.J."/>
            <person name="Charrier B."/>
            <person name="Cho G.Y."/>
            <person name="Coelho S.M."/>
            <person name="Collen J."/>
            <person name="Corre E."/>
            <person name="Da Silva C."/>
            <person name="Delage L."/>
            <person name="Delaroque N."/>
            <person name="Dittami S.M."/>
            <person name="Doulbeau S."/>
            <person name="Elias M."/>
            <person name="Farnham G."/>
            <person name="Gachon C.M."/>
            <person name="Gschloessl B."/>
            <person name="Heesch S."/>
            <person name="Jabbari K."/>
            <person name="Jubin C."/>
            <person name="Kawai H."/>
            <person name="Kimura K."/>
            <person name="Kloareg B."/>
            <person name="Kupper F.C."/>
            <person name="Lang D."/>
            <person name="Le Bail A."/>
            <person name="Leblanc C."/>
            <person name="Lerouge P."/>
            <person name="Lohr M."/>
            <person name="Lopez P.J."/>
            <person name="Martens C."/>
            <person name="Maumus F."/>
            <person name="Michel G."/>
            <person name="Miranda-Saavedra D."/>
            <person name="Morales J."/>
            <person name="Moreau H."/>
            <person name="Motomura T."/>
            <person name="Nagasato C."/>
            <person name="Napoli C.A."/>
            <person name="Nelson D.R."/>
            <person name="Nyvall-Collen P."/>
            <person name="Peters A.F."/>
            <person name="Pommier C."/>
            <person name="Potin P."/>
            <person name="Poulain J."/>
            <person name="Quesneville H."/>
            <person name="Read B."/>
            <person name="Rensing S.A."/>
            <person name="Ritter A."/>
            <person name="Rousvoal S."/>
            <person name="Samanta M."/>
            <person name="Samson G."/>
            <person name="Schroeder D.C."/>
            <person name="Segurens B."/>
            <person name="Strittmatter M."/>
            <person name="Tonon T."/>
            <person name="Tregear J.W."/>
            <person name="Valentin K."/>
            <person name="von Dassow P."/>
            <person name="Yamagishi T."/>
            <person name="Van de Peer Y."/>
            <person name="Wincker P."/>
        </authorList>
    </citation>
    <scope>NUCLEOTIDE SEQUENCE [LARGE SCALE GENOMIC DNA]</scope>
    <source>
        <strain evidence="17">Ec32 / CCAP1310/4</strain>
    </source>
</reference>
<comment type="cofactor">
    <cofactor evidence="1">
        <name>FMN</name>
        <dbReference type="ChEBI" id="CHEBI:58210"/>
    </cofactor>
</comment>
<keyword evidence="4" id="KW-0819">tRNA processing</keyword>
<keyword evidence="3" id="KW-0288">FMN</keyword>
<feature type="compositionally biased region" description="Basic and acidic residues" evidence="14">
    <location>
        <begin position="69"/>
        <end position="84"/>
    </location>
</feature>
<dbReference type="Gene3D" id="3.20.20.70">
    <property type="entry name" value="Aldolase class I"/>
    <property type="match status" value="1"/>
</dbReference>
<keyword evidence="6" id="KW-0560">Oxidoreductase</keyword>
<keyword evidence="17" id="KW-1185">Reference proteome</keyword>
<dbReference type="OrthoDB" id="272303at2759"/>
<dbReference type="SUPFAM" id="SSF51395">
    <property type="entry name" value="FMN-linked oxidoreductases"/>
    <property type="match status" value="1"/>
</dbReference>
<keyword evidence="2" id="KW-0285">Flavoprotein</keyword>
<evidence type="ECO:0000256" key="1">
    <source>
        <dbReference type="ARBA" id="ARBA00001917"/>
    </source>
</evidence>
<dbReference type="EC" id="1.3.1.88" evidence="9"/>
<accession>D7G7Q4</accession>
<dbReference type="InterPro" id="IPR018517">
    <property type="entry name" value="tRNA_hU_synthase_CS"/>
</dbReference>
<dbReference type="Pfam" id="PF01207">
    <property type="entry name" value="Dus"/>
    <property type="match status" value="1"/>
</dbReference>
<dbReference type="AlphaFoldDB" id="D7G7Q4"/>
<evidence type="ECO:0000313" key="16">
    <source>
        <dbReference type="EMBL" id="CBJ27785.1"/>
    </source>
</evidence>
<comment type="catalytic activity">
    <reaction evidence="11">
        <text>5,6-dihydrouridine(16) in tRNA + NADP(+) = uridine(16) in tRNA + NADPH + H(+)</text>
        <dbReference type="Rhea" id="RHEA:53376"/>
        <dbReference type="Rhea" id="RHEA-COMP:13543"/>
        <dbReference type="Rhea" id="RHEA-COMP:13544"/>
        <dbReference type="ChEBI" id="CHEBI:15378"/>
        <dbReference type="ChEBI" id="CHEBI:57783"/>
        <dbReference type="ChEBI" id="CHEBI:58349"/>
        <dbReference type="ChEBI" id="CHEBI:65315"/>
        <dbReference type="ChEBI" id="CHEBI:74443"/>
        <dbReference type="EC" id="1.3.1.88"/>
    </reaction>
    <physiologicalReaction direction="right-to-left" evidence="11">
        <dbReference type="Rhea" id="RHEA:53378"/>
    </physiologicalReaction>
</comment>
<dbReference type="EMBL" id="FN649741">
    <property type="protein sequence ID" value="CBJ27785.1"/>
    <property type="molecule type" value="Genomic_DNA"/>
</dbReference>
<comment type="catalytic activity">
    <reaction evidence="13">
        <text>5,6-dihydrouridine(17) in tRNA + NADP(+) = uridine(17) in tRNA + NADPH + H(+)</text>
        <dbReference type="Rhea" id="RHEA:53368"/>
        <dbReference type="Rhea" id="RHEA-COMP:13541"/>
        <dbReference type="Rhea" id="RHEA-COMP:13542"/>
        <dbReference type="ChEBI" id="CHEBI:15378"/>
        <dbReference type="ChEBI" id="CHEBI:57783"/>
        <dbReference type="ChEBI" id="CHEBI:58349"/>
        <dbReference type="ChEBI" id="CHEBI:65315"/>
        <dbReference type="ChEBI" id="CHEBI:74443"/>
        <dbReference type="EC" id="1.3.1.88"/>
    </reaction>
    <physiologicalReaction direction="right-to-left" evidence="13">
        <dbReference type="Rhea" id="RHEA:53370"/>
    </physiologicalReaction>
</comment>
<dbReference type="CDD" id="cd02801">
    <property type="entry name" value="DUS_like_FMN"/>
    <property type="match status" value="1"/>
</dbReference>
<dbReference type="EMBL" id="FN649086">
    <property type="protein sequence ID" value="CBJ27785.1"/>
    <property type="molecule type" value="Genomic_DNA"/>
</dbReference>
<feature type="region of interest" description="Disordered" evidence="14">
    <location>
        <begin position="57"/>
        <end position="84"/>
    </location>
</feature>
<evidence type="ECO:0000256" key="5">
    <source>
        <dbReference type="ARBA" id="ARBA00022857"/>
    </source>
</evidence>
<dbReference type="GO" id="GO:0050660">
    <property type="term" value="F:flavin adenine dinucleotide binding"/>
    <property type="evidence" value="ECO:0007669"/>
    <property type="project" value="InterPro"/>
</dbReference>
<dbReference type="eggNOG" id="KOG2335">
    <property type="taxonomic scope" value="Eukaryota"/>
</dbReference>